<dbReference type="PRINTS" id="PR00412">
    <property type="entry name" value="EPOXHYDRLASE"/>
</dbReference>
<sequence>MNPIATDNVLIDGKRIAHGVYGQGEPIVLLHGTPSSSLIWRNVVPRLVGAGYRVHLFDLLGYGHSERPRDPSVDTSISAQVPVLEALMDHWGLETAHIVAHDFGGGIAQRLGVFHPRRLQSLTLIDVVSYDSYPSPRTRQQMASGLERLIKVPDSEHRAHFREWLLTAVHDPQRLESSALETYLDFISGPIGQASLFQHQIRHYDPKHTMEVAARLPELGRIPVKLIWGAHDAWQSVDYAHRLHADIPGSDLSVLEECGHFSPEDRPEEIARLVIEFLKR</sequence>
<dbReference type="Gene3D" id="3.40.50.1820">
    <property type="entry name" value="alpha/beta hydrolase"/>
    <property type="match status" value="1"/>
</dbReference>
<dbReference type="EMBL" id="VTPX01000001">
    <property type="protein sequence ID" value="KAA0020495.1"/>
    <property type="molecule type" value="Genomic_DNA"/>
</dbReference>
<protein>
    <submittedName>
        <fullName evidence="2">Alpha/beta hydrolase</fullName>
    </submittedName>
</protein>
<dbReference type="InterPro" id="IPR029058">
    <property type="entry name" value="AB_hydrolase_fold"/>
</dbReference>
<comment type="caution">
    <text evidence="2">The sequence shown here is derived from an EMBL/GenBank/DDBJ whole genome shotgun (WGS) entry which is preliminary data.</text>
</comment>
<gene>
    <name evidence="2" type="ORF">F0A16_01465</name>
</gene>
<name>A0A640WIT5_9GAMM</name>
<dbReference type="PANTHER" id="PTHR43798">
    <property type="entry name" value="MONOACYLGLYCEROL LIPASE"/>
    <property type="match status" value="1"/>
</dbReference>
<proteinExistence type="predicted"/>
<dbReference type="InterPro" id="IPR000639">
    <property type="entry name" value="Epox_hydrolase-like"/>
</dbReference>
<dbReference type="PANTHER" id="PTHR43798:SF33">
    <property type="entry name" value="HYDROLASE, PUTATIVE (AFU_ORTHOLOGUE AFUA_2G14860)-RELATED"/>
    <property type="match status" value="1"/>
</dbReference>
<dbReference type="GO" id="GO:0016020">
    <property type="term" value="C:membrane"/>
    <property type="evidence" value="ECO:0007669"/>
    <property type="project" value="TreeGrafter"/>
</dbReference>
<keyword evidence="2" id="KW-0378">Hydrolase</keyword>
<dbReference type="AlphaFoldDB" id="A0A640WIT5"/>
<evidence type="ECO:0000313" key="2">
    <source>
        <dbReference type="EMBL" id="KAA0020495.1"/>
    </source>
</evidence>
<dbReference type="InterPro" id="IPR050266">
    <property type="entry name" value="AB_hydrolase_sf"/>
</dbReference>
<dbReference type="Pfam" id="PF00561">
    <property type="entry name" value="Abhydrolase_1"/>
    <property type="match status" value="1"/>
</dbReference>
<dbReference type="SUPFAM" id="SSF53474">
    <property type="entry name" value="alpha/beta-Hydrolases"/>
    <property type="match status" value="1"/>
</dbReference>
<dbReference type="PRINTS" id="PR00111">
    <property type="entry name" value="ABHYDROLASE"/>
</dbReference>
<evidence type="ECO:0000259" key="1">
    <source>
        <dbReference type="Pfam" id="PF00561"/>
    </source>
</evidence>
<dbReference type="InterPro" id="IPR000073">
    <property type="entry name" value="AB_hydrolase_1"/>
</dbReference>
<evidence type="ECO:0000313" key="3">
    <source>
        <dbReference type="Proteomes" id="UP000466024"/>
    </source>
</evidence>
<dbReference type="GO" id="GO:0016787">
    <property type="term" value="F:hydrolase activity"/>
    <property type="evidence" value="ECO:0007669"/>
    <property type="project" value="UniProtKB-KW"/>
</dbReference>
<accession>A0A640WIT5</accession>
<dbReference type="RefSeq" id="WP_149433618.1">
    <property type="nucleotide sequence ID" value="NZ_VTPX01000001.1"/>
</dbReference>
<feature type="domain" description="AB hydrolase-1" evidence="1">
    <location>
        <begin position="26"/>
        <end position="267"/>
    </location>
</feature>
<keyword evidence="3" id="KW-1185">Reference proteome</keyword>
<reference evidence="2 3" key="1">
    <citation type="submission" date="2019-08" db="EMBL/GenBank/DDBJ databases">
        <title>Bioinformatics analysis of the strain L3 and L5.</title>
        <authorList>
            <person name="Li X."/>
        </authorList>
    </citation>
    <scope>NUCLEOTIDE SEQUENCE [LARGE SCALE GENOMIC DNA]</scope>
    <source>
        <strain evidence="2 3">L3</strain>
    </source>
</reference>
<organism evidence="2 3">
    <name type="scientific">Salinicola corii</name>
    <dbReference type="NCBI Taxonomy" id="2606937"/>
    <lineage>
        <taxon>Bacteria</taxon>
        <taxon>Pseudomonadati</taxon>
        <taxon>Pseudomonadota</taxon>
        <taxon>Gammaproteobacteria</taxon>
        <taxon>Oceanospirillales</taxon>
        <taxon>Halomonadaceae</taxon>
        <taxon>Salinicola</taxon>
    </lineage>
</organism>
<dbReference type="Proteomes" id="UP000466024">
    <property type="component" value="Unassembled WGS sequence"/>
</dbReference>